<reference evidence="2" key="2">
    <citation type="submission" date="2020-11" db="EMBL/GenBank/DDBJ databases">
        <authorList>
            <person name="McCartney M.A."/>
            <person name="Auch B."/>
            <person name="Kono T."/>
            <person name="Mallez S."/>
            <person name="Becker A."/>
            <person name="Gohl D.M."/>
            <person name="Silverstein K.A.T."/>
            <person name="Koren S."/>
            <person name="Bechman K.B."/>
            <person name="Herman A."/>
            <person name="Abrahante J.E."/>
            <person name="Garbe J."/>
        </authorList>
    </citation>
    <scope>NUCLEOTIDE SEQUENCE</scope>
    <source>
        <strain evidence="2">Duluth1</strain>
        <tissue evidence="2">Whole animal</tissue>
    </source>
</reference>
<organism evidence="2 3">
    <name type="scientific">Dreissena polymorpha</name>
    <name type="common">Zebra mussel</name>
    <name type="synonym">Mytilus polymorpha</name>
    <dbReference type="NCBI Taxonomy" id="45954"/>
    <lineage>
        <taxon>Eukaryota</taxon>
        <taxon>Metazoa</taxon>
        <taxon>Spiralia</taxon>
        <taxon>Lophotrochozoa</taxon>
        <taxon>Mollusca</taxon>
        <taxon>Bivalvia</taxon>
        <taxon>Autobranchia</taxon>
        <taxon>Heteroconchia</taxon>
        <taxon>Euheterodonta</taxon>
        <taxon>Imparidentia</taxon>
        <taxon>Neoheterodontei</taxon>
        <taxon>Myida</taxon>
        <taxon>Dreissenoidea</taxon>
        <taxon>Dreissenidae</taxon>
        <taxon>Dreissena</taxon>
    </lineage>
</organism>
<comment type="caution">
    <text evidence="2">The sequence shown here is derived from an EMBL/GenBank/DDBJ whole genome shotgun (WGS) entry which is preliminary data.</text>
</comment>
<dbReference type="EMBL" id="JAIWYP010000004">
    <property type="protein sequence ID" value="KAH3835446.1"/>
    <property type="molecule type" value="Genomic_DNA"/>
</dbReference>
<name>A0A9D4K9F0_DREPO</name>
<accession>A0A9D4K9F0</accession>
<feature type="region of interest" description="Disordered" evidence="1">
    <location>
        <begin position="1"/>
        <end position="22"/>
    </location>
</feature>
<protein>
    <submittedName>
        <fullName evidence="2">Uncharacterized protein</fullName>
    </submittedName>
</protein>
<keyword evidence="3" id="KW-1185">Reference proteome</keyword>
<evidence type="ECO:0000256" key="1">
    <source>
        <dbReference type="SAM" id="MobiDB-lite"/>
    </source>
</evidence>
<dbReference type="AlphaFoldDB" id="A0A9D4K9F0"/>
<reference evidence="2" key="1">
    <citation type="journal article" date="2019" name="bioRxiv">
        <title>The Genome of the Zebra Mussel, Dreissena polymorpha: A Resource for Invasive Species Research.</title>
        <authorList>
            <person name="McCartney M.A."/>
            <person name="Auch B."/>
            <person name="Kono T."/>
            <person name="Mallez S."/>
            <person name="Zhang Y."/>
            <person name="Obille A."/>
            <person name="Becker A."/>
            <person name="Abrahante J.E."/>
            <person name="Garbe J."/>
            <person name="Badalamenti J.P."/>
            <person name="Herman A."/>
            <person name="Mangelson H."/>
            <person name="Liachko I."/>
            <person name="Sullivan S."/>
            <person name="Sone E.D."/>
            <person name="Koren S."/>
            <person name="Silverstein K.A.T."/>
            <person name="Beckman K.B."/>
            <person name="Gohl D.M."/>
        </authorList>
    </citation>
    <scope>NUCLEOTIDE SEQUENCE</scope>
    <source>
        <strain evidence="2">Duluth1</strain>
        <tissue evidence="2">Whole animal</tissue>
    </source>
</reference>
<evidence type="ECO:0000313" key="3">
    <source>
        <dbReference type="Proteomes" id="UP000828390"/>
    </source>
</evidence>
<dbReference type="Proteomes" id="UP000828390">
    <property type="component" value="Unassembled WGS sequence"/>
</dbReference>
<gene>
    <name evidence="2" type="ORF">DPMN_108793</name>
</gene>
<sequence>MQETPRQCATVPRPSGHMQETPRQYVTLPDSLLDRTGTCRRLSDSLQWCQDRKNTCRRFPDCLQWCQTVSQTCWPHARDSHTFCDVPRPSGQLQETHRQSVTVPDSLSLSRRLFGNLLQVPRRSWHRRRLPGSVLQLPAGLRDCYAPSQTYGSLLQVTRRSYRHSGTFWESPAGASPVLKTLWHRRRLSRCLMQVPIWS</sequence>
<evidence type="ECO:0000313" key="2">
    <source>
        <dbReference type="EMBL" id="KAH3835446.1"/>
    </source>
</evidence>
<proteinExistence type="predicted"/>